<dbReference type="Proteomes" id="UP000318405">
    <property type="component" value="Unassembled WGS sequence"/>
</dbReference>
<dbReference type="InterPro" id="IPR005064">
    <property type="entry name" value="BUG"/>
</dbReference>
<dbReference type="AlphaFoldDB" id="A0A556AVF5"/>
<keyword evidence="4" id="KW-1185">Reference proteome</keyword>
<dbReference type="Gene3D" id="3.40.190.150">
    <property type="entry name" value="Bordetella uptake gene, domain 1"/>
    <property type="match status" value="1"/>
</dbReference>
<proteinExistence type="inferred from homology"/>
<organism evidence="3 4">
    <name type="scientific">Verticiella sediminum</name>
    <dbReference type="NCBI Taxonomy" id="1247510"/>
    <lineage>
        <taxon>Bacteria</taxon>
        <taxon>Pseudomonadati</taxon>
        <taxon>Pseudomonadota</taxon>
        <taxon>Betaproteobacteria</taxon>
        <taxon>Burkholderiales</taxon>
        <taxon>Alcaligenaceae</taxon>
        <taxon>Verticiella</taxon>
    </lineage>
</organism>
<feature type="chain" id="PRO_5021942546" evidence="2">
    <location>
        <begin position="32"/>
        <end position="334"/>
    </location>
</feature>
<dbReference type="InterPro" id="IPR042100">
    <property type="entry name" value="Bug_dom1"/>
</dbReference>
<dbReference type="PANTHER" id="PTHR42928:SF5">
    <property type="entry name" value="BLR1237 PROTEIN"/>
    <property type="match status" value="1"/>
</dbReference>
<dbReference type="SUPFAM" id="SSF53850">
    <property type="entry name" value="Periplasmic binding protein-like II"/>
    <property type="match status" value="1"/>
</dbReference>
<protein>
    <submittedName>
        <fullName evidence="3">Tripartite tricarboxylate transporter substrate binding protein</fullName>
    </submittedName>
</protein>
<dbReference type="Pfam" id="PF03401">
    <property type="entry name" value="TctC"/>
    <property type="match status" value="1"/>
</dbReference>
<gene>
    <name evidence="3" type="ORF">FOZ76_07775</name>
</gene>
<comment type="similarity">
    <text evidence="1">Belongs to the UPF0065 (bug) family.</text>
</comment>
<keyword evidence="2" id="KW-0732">Signal</keyword>
<evidence type="ECO:0000313" key="4">
    <source>
        <dbReference type="Proteomes" id="UP000318405"/>
    </source>
</evidence>
<dbReference type="OrthoDB" id="7246401at2"/>
<dbReference type="PANTHER" id="PTHR42928">
    <property type="entry name" value="TRICARBOXYLATE-BINDING PROTEIN"/>
    <property type="match status" value="1"/>
</dbReference>
<dbReference type="EMBL" id="VLTJ01000012">
    <property type="protein sequence ID" value="TSH96921.1"/>
    <property type="molecule type" value="Genomic_DNA"/>
</dbReference>
<feature type="signal peptide" evidence="2">
    <location>
        <begin position="1"/>
        <end position="31"/>
    </location>
</feature>
<reference evidence="3 4" key="1">
    <citation type="submission" date="2019-07" db="EMBL/GenBank/DDBJ databases">
        <title>Qingshengfaniella alkalisoli gen. nov., sp. nov., isolated from saline soil.</title>
        <authorList>
            <person name="Xu L."/>
            <person name="Huang X.-X."/>
            <person name="Sun J.-Q."/>
        </authorList>
    </citation>
    <scope>NUCLEOTIDE SEQUENCE [LARGE SCALE GENOMIC DNA]</scope>
    <source>
        <strain evidence="3 4">DSM 27279</strain>
    </source>
</reference>
<sequence>MKKRYDAALQRAASCLLASGLAIGVAAPAAAAYPEKPIVVVVPFAPGGSTDQIGRLVAEHFHKDFGVPVIVENRPGAAGTVGSAHVARSAPDGYTLLIGGSDTVASQFLYENLPYDPERDLTPIGIVSEFPFLMLVDKRRKLGSVKEYVDYARQNPQKVSFSSAGMGNSTHLAGEVFKKAAGLDSMVHVPYNGSALALTAVVSGQVDFAFDPAMSSIQLVHGGKADALAVVAGQRLPALPDVPLMSELGYTEFDQLSPWSWKGLFAPAGTPEETLEKLTTSLAALLSDQGFQKRIEDTASLVVPPQSRTQAQEFLTRQRAGWGDLIRATGVEPQ</sequence>
<dbReference type="PIRSF" id="PIRSF017082">
    <property type="entry name" value="YflP"/>
    <property type="match status" value="1"/>
</dbReference>
<accession>A0A556AVF5</accession>
<evidence type="ECO:0000256" key="1">
    <source>
        <dbReference type="ARBA" id="ARBA00006987"/>
    </source>
</evidence>
<dbReference type="CDD" id="cd07012">
    <property type="entry name" value="PBP2_Bug_TTT"/>
    <property type="match status" value="1"/>
</dbReference>
<dbReference type="RefSeq" id="WP_143947581.1">
    <property type="nucleotide sequence ID" value="NZ_BAABMB010000002.1"/>
</dbReference>
<dbReference type="Gene3D" id="3.40.190.10">
    <property type="entry name" value="Periplasmic binding protein-like II"/>
    <property type="match status" value="1"/>
</dbReference>
<evidence type="ECO:0000313" key="3">
    <source>
        <dbReference type="EMBL" id="TSH96921.1"/>
    </source>
</evidence>
<name>A0A556AVF5_9BURK</name>
<evidence type="ECO:0000256" key="2">
    <source>
        <dbReference type="SAM" id="SignalP"/>
    </source>
</evidence>
<comment type="caution">
    <text evidence="3">The sequence shown here is derived from an EMBL/GenBank/DDBJ whole genome shotgun (WGS) entry which is preliminary data.</text>
</comment>